<dbReference type="AlphaFoldDB" id="X6NGJ7"/>
<feature type="non-terminal residue" evidence="2">
    <location>
        <position position="123"/>
    </location>
</feature>
<accession>X6NGJ7</accession>
<keyword evidence="3" id="KW-1185">Reference proteome</keyword>
<evidence type="ECO:0000313" key="2">
    <source>
        <dbReference type="EMBL" id="ETO24472.1"/>
    </source>
</evidence>
<evidence type="ECO:0000313" key="3">
    <source>
        <dbReference type="Proteomes" id="UP000023152"/>
    </source>
</evidence>
<comment type="caution">
    <text evidence="2">The sequence shown here is derived from an EMBL/GenBank/DDBJ whole genome shotgun (WGS) entry which is preliminary data.</text>
</comment>
<reference evidence="2 3" key="1">
    <citation type="journal article" date="2013" name="Curr. Biol.">
        <title>The Genome of the Foraminiferan Reticulomyxa filosa.</title>
        <authorList>
            <person name="Glockner G."/>
            <person name="Hulsmann N."/>
            <person name="Schleicher M."/>
            <person name="Noegel A.A."/>
            <person name="Eichinger L."/>
            <person name="Gallinger C."/>
            <person name="Pawlowski J."/>
            <person name="Sierra R."/>
            <person name="Euteneuer U."/>
            <person name="Pillet L."/>
            <person name="Moustafa A."/>
            <person name="Platzer M."/>
            <person name="Groth M."/>
            <person name="Szafranski K."/>
            <person name="Schliwa M."/>
        </authorList>
    </citation>
    <scope>NUCLEOTIDE SEQUENCE [LARGE SCALE GENOMIC DNA]</scope>
</reference>
<name>X6NGJ7_RETFI</name>
<dbReference type="EMBL" id="ASPP01009204">
    <property type="protein sequence ID" value="ETO24472.1"/>
    <property type="molecule type" value="Genomic_DNA"/>
</dbReference>
<keyword evidence="1" id="KW-0472">Membrane</keyword>
<keyword evidence="1" id="KW-0812">Transmembrane</keyword>
<evidence type="ECO:0000256" key="1">
    <source>
        <dbReference type="SAM" id="Phobius"/>
    </source>
</evidence>
<gene>
    <name evidence="2" type="ORF">RFI_12688</name>
</gene>
<organism evidence="2 3">
    <name type="scientific">Reticulomyxa filosa</name>
    <dbReference type="NCBI Taxonomy" id="46433"/>
    <lineage>
        <taxon>Eukaryota</taxon>
        <taxon>Sar</taxon>
        <taxon>Rhizaria</taxon>
        <taxon>Retaria</taxon>
        <taxon>Foraminifera</taxon>
        <taxon>Monothalamids</taxon>
        <taxon>Reticulomyxidae</taxon>
        <taxon>Reticulomyxa</taxon>
    </lineage>
</organism>
<feature type="transmembrane region" description="Helical" evidence="1">
    <location>
        <begin position="40"/>
        <end position="57"/>
    </location>
</feature>
<protein>
    <submittedName>
        <fullName evidence="2">Uncharacterized protein</fullName>
    </submittedName>
</protein>
<keyword evidence="1" id="KW-1133">Transmembrane helix</keyword>
<sequence length="123" mass="14043">MTIQTLENRLVALIVQYSGLSAEFIHNFEFQVDQTTLSSWYYPFGTVLVYCLGIPLLQKVKQTENNHTNLVCVTTTTTKKVSAIPFFFLPFFSFPFGVCTLNIVDGRTKWSAIEMVFSIPQFI</sequence>
<proteinExistence type="predicted"/>
<dbReference type="Proteomes" id="UP000023152">
    <property type="component" value="Unassembled WGS sequence"/>
</dbReference>